<dbReference type="EC" id="1.5.1.2" evidence="4 5"/>
<dbReference type="Gene3D" id="1.10.3730.10">
    <property type="entry name" value="ProC C-terminal domain-like"/>
    <property type="match status" value="1"/>
</dbReference>
<organism evidence="9 10">
    <name type="scientific">Rhizobium hainanense</name>
    <dbReference type="NCBI Taxonomy" id="52131"/>
    <lineage>
        <taxon>Bacteria</taxon>
        <taxon>Pseudomonadati</taxon>
        <taxon>Pseudomonadota</taxon>
        <taxon>Alphaproteobacteria</taxon>
        <taxon>Hyphomicrobiales</taxon>
        <taxon>Rhizobiaceae</taxon>
        <taxon>Rhizobium/Agrobacterium group</taxon>
        <taxon>Rhizobium</taxon>
    </lineage>
</organism>
<feature type="binding site" evidence="6">
    <location>
        <begin position="19"/>
        <end position="24"/>
    </location>
    <ligand>
        <name>NADP(+)</name>
        <dbReference type="ChEBI" id="CHEBI:58349"/>
    </ligand>
</feature>
<comment type="catalytic activity">
    <reaction evidence="4">
        <text>L-proline + NADP(+) = (S)-1-pyrroline-5-carboxylate + NADPH + 2 H(+)</text>
        <dbReference type="Rhea" id="RHEA:14109"/>
        <dbReference type="ChEBI" id="CHEBI:15378"/>
        <dbReference type="ChEBI" id="CHEBI:17388"/>
        <dbReference type="ChEBI" id="CHEBI:57783"/>
        <dbReference type="ChEBI" id="CHEBI:58349"/>
        <dbReference type="ChEBI" id="CHEBI:60039"/>
        <dbReference type="EC" id="1.5.1.2"/>
    </reaction>
</comment>
<dbReference type="InterPro" id="IPR008927">
    <property type="entry name" value="6-PGluconate_DH-like_C_sf"/>
</dbReference>
<sequence length="279" mass="28639">MTGEQSANAFASFGPIVLIGAGNMGGALLTGWLKSGVPGSSVIVVDPNPAEAMRKMIADAGASHVTEVPKGVAAGVLFIAVKPQLMDAVLPPFKPLVGETTVVVSIAAGKTLSALETHLGEAAMVRAMPNTPAMVGRGVTGAFANERVSDRQRQLVQNLLKVSGPVEWVPGEADIDSVTAVSGSGPAYVFYLVECMAEAGRKLGLQADLAMRLARETVAGAGELLHQSPDDASRLRQNVTSPGGTTAAALSVLMAEDGMQPLFDAALEAARKRAQELAG</sequence>
<evidence type="ECO:0000256" key="6">
    <source>
        <dbReference type="PIRSR" id="PIRSR000193-1"/>
    </source>
</evidence>
<evidence type="ECO:0000256" key="4">
    <source>
        <dbReference type="HAMAP-Rule" id="MF_01925"/>
    </source>
</evidence>
<dbReference type="Pfam" id="PF14748">
    <property type="entry name" value="P5CR_dimer"/>
    <property type="match status" value="1"/>
</dbReference>
<dbReference type="NCBIfam" id="TIGR00112">
    <property type="entry name" value="proC"/>
    <property type="match status" value="1"/>
</dbReference>
<evidence type="ECO:0000256" key="2">
    <source>
        <dbReference type="ARBA" id="ARBA00022857"/>
    </source>
</evidence>
<evidence type="ECO:0000256" key="3">
    <source>
        <dbReference type="ARBA" id="ARBA00023002"/>
    </source>
</evidence>
<dbReference type="InterPro" id="IPR028939">
    <property type="entry name" value="P5C_Rdtase_cat_N"/>
</dbReference>
<dbReference type="PANTHER" id="PTHR11645:SF0">
    <property type="entry name" value="PYRROLINE-5-CARBOXYLATE REDUCTASE 3"/>
    <property type="match status" value="1"/>
</dbReference>
<evidence type="ECO:0000313" key="10">
    <source>
        <dbReference type="Proteomes" id="UP000186228"/>
    </source>
</evidence>
<dbReference type="InterPro" id="IPR029036">
    <property type="entry name" value="P5CR_dimer"/>
</dbReference>
<evidence type="ECO:0000259" key="7">
    <source>
        <dbReference type="Pfam" id="PF03807"/>
    </source>
</evidence>
<dbReference type="Pfam" id="PF03807">
    <property type="entry name" value="F420_oxidored"/>
    <property type="match status" value="1"/>
</dbReference>
<evidence type="ECO:0000256" key="5">
    <source>
        <dbReference type="NCBIfam" id="TIGR00112"/>
    </source>
</evidence>
<evidence type="ECO:0000256" key="1">
    <source>
        <dbReference type="ARBA" id="ARBA00005525"/>
    </source>
</evidence>
<keyword evidence="2 4" id="KW-0521">NADP</keyword>
<dbReference type="AlphaFoldDB" id="A0A1C3U320"/>
<dbReference type="HAMAP" id="MF_01925">
    <property type="entry name" value="P5C_reductase"/>
    <property type="match status" value="1"/>
</dbReference>
<dbReference type="Proteomes" id="UP000186228">
    <property type="component" value="Unassembled WGS sequence"/>
</dbReference>
<keyword evidence="10" id="KW-1185">Reference proteome</keyword>
<feature type="binding site" evidence="6">
    <location>
        <begin position="80"/>
        <end position="83"/>
    </location>
    <ligand>
        <name>NADP(+)</name>
        <dbReference type="ChEBI" id="CHEBI:58349"/>
    </ligand>
</feature>
<dbReference type="InterPro" id="IPR036291">
    <property type="entry name" value="NAD(P)-bd_dom_sf"/>
</dbReference>
<dbReference type="InterPro" id="IPR000304">
    <property type="entry name" value="Pyrroline-COOH_reductase"/>
</dbReference>
<dbReference type="PIRSF" id="PIRSF000193">
    <property type="entry name" value="Pyrrol-5-carb_rd"/>
    <property type="match status" value="1"/>
</dbReference>
<keyword evidence="3 4" id="KW-0560">Oxidoreductase</keyword>
<name>A0A1C3U320_9HYPH</name>
<protein>
    <recommendedName>
        <fullName evidence="4 5">Pyrroline-5-carboxylate reductase</fullName>
        <shortName evidence="4">P5C reductase</shortName>
        <shortName evidence="4">P5CR</shortName>
        <ecNumber evidence="4 5">1.5.1.2</ecNumber>
    </recommendedName>
    <alternativeName>
        <fullName evidence="4">PCA reductase</fullName>
    </alternativeName>
</protein>
<feature type="domain" description="Pyrroline-5-carboxylate reductase catalytic N-terminal" evidence="7">
    <location>
        <begin position="16"/>
        <end position="109"/>
    </location>
</feature>
<dbReference type="Gene3D" id="3.40.50.720">
    <property type="entry name" value="NAD(P)-binding Rossmann-like Domain"/>
    <property type="match status" value="1"/>
</dbReference>
<dbReference type="PANTHER" id="PTHR11645">
    <property type="entry name" value="PYRROLINE-5-CARBOXYLATE REDUCTASE"/>
    <property type="match status" value="1"/>
</dbReference>
<dbReference type="STRING" id="52131.GA0061100_101557"/>
<dbReference type="GO" id="GO:0055129">
    <property type="term" value="P:L-proline biosynthetic process"/>
    <property type="evidence" value="ECO:0007669"/>
    <property type="project" value="UniProtKB-UniRule"/>
</dbReference>
<gene>
    <name evidence="4" type="primary">proC</name>
    <name evidence="9" type="ORF">GA0061100_101557</name>
</gene>
<dbReference type="EMBL" id="FMAC01000001">
    <property type="protein sequence ID" value="SCB09765.1"/>
    <property type="molecule type" value="Genomic_DNA"/>
</dbReference>
<evidence type="ECO:0000259" key="8">
    <source>
        <dbReference type="Pfam" id="PF14748"/>
    </source>
</evidence>
<comment type="subcellular location">
    <subcellularLocation>
        <location evidence="4">Cytoplasm</location>
    </subcellularLocation>
</comment>
<keyword evidence="4" id="KW-0963">Cytoplasm</keyword>
<dbReference type="UniPathway" id="UPA00098">
    <property type="reaction ID" value="UER00361"/>
</dbReference>
<dbReference type="OrthoDB" id="9805754at2"/>
<dbReference type="SUPFAM" id="SSF51735">
    <property type="entry name" value="NAD(P)-binding Rossmann-fold domains"/>
    <property type="match status" value="1"/>
</dbReference>
<comment type="pathway">
    <text evidence="4">Amino-acid biosynthesis; L-proline biosynthesis; L-proline from L-glutamate 5-semialdehyde: step 1/1.</text>
</comment>
<dbReference type="GO" id="GO:0005737">
    <property type="term" value="C:cytoplasm"/>
    <property type="evidence" value="ECO:0007669"/>
    <property type="project" value="UniProtKB-SubCell"/>
</dbReference>
<comment type="catalytic activity">
    <reaction evidence="4">
        <text>L-proline + NAD(+) = (S)-1-pyrroline-5-carboxylate + NADH + 2 H(+)</text>
        <dbReference type="Rhea" id="RHEA:14105"/>
        <dbReference type="ChEBI" id="CHEBI:15378"/>
        <dbReference type="ChEBI" id="CHEBI:17388"/>
        <dbReference type="ChEBI" id="CHEBI:57540"/>
        <dbReference type="ChEBI" id="CHEBI:57945"/>
        <dbReference type="ChEBI" id="CHEBI:60039"/>
        <dbReference type="EC" id="1.5.1.2"/>
    </reaction>
</comment>
<dbReference type="FunFam" id="1.10.3730.10:FF:000001">
    <property type="entry name" value="Pyrroline-5-carboxylate reductase"/>
    <property type="match status" value="1"/>
</dbReference>
<dbReference type="RefSeq" id="WP_075851073.1">
    <property type="nucleotide sequence ID" value="NZ_FMAC01000001.1"/>
</dbReference>
<comment type="similarity">
    <text evidence="1 4">Belongs to the pyrroline-5-carboxylate reductase family.</text>
</comment>
<feature type="domain" description="Pyrroline-5-carboxylate reductase dimerisation" evidence="8">
    <location>
        <begin position="172"/>
        <end position="277"/>
    </location>
</feature>
<comment type="function">
    <text evidence="4">Catalyzes the reduction of 1-pyrroline-5-carboxylate (PCA) to L-proline.</text>
</comment>
<keyword evidence="4" id="KW-0028">Amino-acid biosynthesis</keyword>
<reference evidence="10" key="1">
    <citation type="submission" date="2016-08" db="EMBL/GenBank/DDBJ databases">
        <authorList>
            <person name="Varghese N."/>
            <person name="Submissions Spin"/>
        </authorList>
    </citation>
    <scope>NUCLEOTIDE SEQUENCE [LARGE SCALE GENOMIC DNA]</scope>
    <source>
        <strain evidence="10">CCBAU 57015</strain>
    </source>
</reference>
<accession>A0A1C3U320</accession>
<keyword evidence="4" id="KW-0641">Proline biosynthesis</keyword>
<proteinExistence type="inferred from homology"/>
<dbReference type="GO" id="GO:0004735">
    <property type="term" value="F:pyrroline-5-carboxylate reductase activity"/>
    <property type="evidence" value="ECO:0007669"/>
    <property type="project" value="UniProtKB-UniRule"/>
</dbReference>
<dbReference type="SUPFAM" id="SSF48179">
    <property type="entry name" value="6-phosphogluconate dehydrogenase C-terminal domain-like"/>
    <property type="match status" value="1"/>
</dbReference>
<evidence type="ECO:0000313" key="9">
    <source>
        <dbReference type="EMBL" id="SCB09765.1"/>
    </source>
</evidence>